<feature type="region of interest" description="Disordered" evidence="1">
    <location>
        <begin position="1"/>
        <end position="59"/>
    </location>
</feature>
<keyword evidence="3" id="KW-1185">Reference proteome</keyword>
<feature type="compositionally biased region" description="Basic and acidic residues" evidence="1">
    <location>
        <begin position="1"/>
        <end position="12"/>
    </location>
</feature>
<dbReference type="EMBL" id="CP042185">
    <property type="protein sequence ID" value="QDS68340.1"/>
    <property type="molecule type" value="Genomic_DNA"/>
</dbReference>
<dbReference type="Proteomes" id="UP000316270">
    <property type="component" value="Chromosome 1"/>
</dbReference>
<dbReference type="AlphaFoldDB" id="A0A517KY97"/>
<evidence type="ECO:0000313" key="2">
    <source>
        <dbReference type="EMBL" id="QDS68340.1"/>
    </source>
</evidence>
<protein>
    <submittedName>
        <fullName evidence="2">Uncharacterized protein</fullName>
    </submittedName>
</protein>
<name>A0A517KY97_9PEZI</name>
<evidence type="ECO:0000256" key="1">
    <source>
        <dbReference type="SAM" id="MobiDB-lite"/>
    </source>
</evidence>
<gene>
    <name evidence="2" type="ORF">FKW77_010706</name>
</gene>
<sequence>MAFSDRKYKDTSTETIVTEPPPATAPRIAGNNTHHDDDTVTKAPPGYPPRHQTSHHPRPLRLLRRSMPLQPDVPGLSLPERALRLFCVPDGGASASETTDSETAGSKNDCDHCGVESESAAVFLYWRARESMTLD</sequence>
<evidence type="ECO:0000313" key="3">
    <source>
        <dbReference type="Proteomes" id="UP000316270"/>
    </source>
</evidence>
<organism evidence="2 3">
    <name type="scientific">Venturia effusa</name>
    <dbReference type="NCBI Taxonomy" id="50376"/>
    <lineage>
        <taxon>Eukaryota</taxon>
        <taxon>Fungi</taxon>
        <taxon>Dikarya</taxon>
        <taxon>Ascomycota</taxon>
        <taxon>Pezizomycotina</taxon>
        <taxon>Dothideomycetes</taxon>
        <taxon>Pleosporomycetidae</taxon>
        <taxon>Venturiales</taxon>
        <taxon>Venturiaceae</taxon>
        <taxon>Venturia</taxon>
    </lineage>
</organism>
<proteinExistence type="predicted"/>
<accession>A0A517KY97</accession>
<reference evidence="2 3" key="1">
    <citation type="submission" date="2019-07" db="EMBL/GenBank/DDBJ databases">
        <title>Finished genome of Venturia effusa.</title>
        <authorList>
            <person name="Young C.A."/>
            <person name="Cox M.P."/>
            <person name="Ganley A.R.D."/>
            <person name="David W.J."/>
        </authorList>
    </citation>
    <scope>NUCLEOTIDE SEQUENCE [LARGE SCALE GENOMIC DNA]</scope>
    <source>
        <strain evidence="3">albino</strain>
    </source>
</reference>